<keyword evidence="5 8" id="KW-1133">Transmembrane helix</keyword>
<reference evidence="9 10" key="1">
    <citation type="submission" date="2020-06" db="EMBL/GenBank/DDBJ databases">
        <authorList>
            <consortium name="Wellcome Sanger Institute Data Sharing"/>
        </authorList>
    </citation>
    <scope>NUCLEOTIDE SEQUENCE [LARGE SCALE GENOMIC DNA]</scope>
</reference>
<dbReference type="InterPro" id="IPR023271">
    <property type="entry name" value="Aquaporin-like"/>
</dbReference>
<evidence type="ECO:0000256" key="5">
    <source>
        <dbReference type="ARBA" id="ARBA00022989"/>
    </source>
</evidence>
<dbReference type="GO" id="GO:0015250">
    <property type="term" value="F:water channel activity"/>
    <property type="evidence" value="ECO:0007669"/>
    <property type="project" value="TreeGrafter"/>
</dbReference>
<dbReference type="InterPro" id="IPR000425">
    <property type="entry name" value="MIP"/>
</dbReference>
<evidence type="ECO:0000256" key="4">
    <source>
        <dbReference type="ARBA" id="ARBA00022692"/>
    </source>
</evidence>
<dbReference type="SUPFAM" id="SSF81338">
    <property type="entry name" value="Aquaporin-like"/>
    <property type="match status" value="1"/>
</dbReference>
<dbReference type="PRINTS" id="PR00783">
    <property type="entry name" value="MINTRINSICP"/>
</dbReference>
<dbReference type="InterPro" id="IPR034294">
    <property type="entry name" value="Aquaporin_transptr"/>
</dbReference>
<feature type="transmembrane region" description="Helical" evidence="8">
    <location>
        <begin position="27"/>
        <end position="51"/>
    </location>
</feature>
<feature type="transmembrane region" description="Helical" evidence="8">
    <location>
        <begin position="119"/>
        <end position="138"/>
    </location>
</feature>
<dbReference type="GO" id="GO:0003097">
    <property type="term" value="P:renal water transport"/>
    <property type="evidence" value="ECO:0007669"/>
    <property type="project" value="TreeGrafter"/>
</dbReference>
<gene>
    <name evidence="9" type="primary">NINJ2</name>
</gene>
<evidence type="ECO:0000256" key="3">
    <source>
        <dbReference type="ARBA" id="ARBA00022448"/>
    </source>
</evidence>
<dbReference type="Proteomes" id="UP000694580">
    <property type="component" value="Chromosome 4"/>
</dbReference>
<dbReference type="PANTHER" id="PTHR19139:SF161">
    <property type="entry name" value="AQUAPORIN-1"/>
    <property type="match status" value="1"/>
</dbReference>
<dbReference type="GO" id="GO:0035379">
    <property type="term" value="F:carbon dioxide transmembrane transporter activity"/>
    <property type="evidence" value="ECO:0007669"/>
    <property type="project" value="TreeGrafter"/>
</dbReference>
<evidence type="ECO:0000256" key="7">
    <source>
        <dbReference type="RuleBase" id="RU000477"/>
    </source>
</evidence>
<comment type="subcellular location">
    <subcellularLocation>
        <location evidence="1">Membrane</location>
        <topology evidence="1">Multi-pass membrane protein</topology>
    </subcellularLocation>
</comment>
<dbReference type="AlphaFoldDB" id="A0AAY4CQM4"/>
<evidence type="ECO:0000256" key="6">
    <source>
        <dbReference type="ARBA" id="ARBA00023136"/>
    </source>
</evidence>
<keyword evidence="3 7" id="KW-0813">Transport</keyword>
<evidence type="ECO:0000256" key="8">
    <source>
        <dbReference type="SAM" id="Phobius"/>
    </source>
</evidence>
<accession>A0AAY4CQM4</accession>
<keyword evidence="6 8" id="KW-0472">Membrane</keyword>
<dbReference type="InterPro" id="IPR022357">
    <property type="entry name" value="MIP_CS"/>
</dbReference>
<dbReference type="GO" id="GO:0016020">
    <property type="term" value="C:membrane"/>
    <property type="evidence" value="ECO:0007669"/>
    <property type="project" value="UniProtKB-SubCell"/>
</dbReference>
<evidence type="ECO:0000256" key="1">
    <source>
        <dbReference type="ARBA" id="ARBA00004141"/>
    </source>
</evidence>
<comment type="similarity">
    <text evidence="2 7">Belongs to the MIP/aquaporin (TC 1.A.8) family.</text>
</comment>
<keyword evidence="4 7" id="KW-0812">Transmembrane</keyword>
<protein>
    <submittedName>
        <fullName evidence="9">Uncharacterized protein</fullName>
    </submittedName>
</protein>
<dbReference type="GO" id="GO:0006972">
    <property type="term" value="P:hyperosmotic response"/>
    <property type="evidence" value="ECO:0007669"/>
    <property type="project" value="TreeGrafter"/>
</dbReference>
<dbReference type="PROSITE" id="PS00221">
    <property type="entry name" value="MIP"/>
    <property type="match status" value="1"/>
</dbReference>
<organism evidence="9 10">
    <name type="scientific">Denticeps clupeoides</name>
    <name type="common">denticle herring</name>
    <dbReference type="NCBI Taxonomy" id="299321"/>
    <lineage>
        <taxon>Eukaryota</taxon>
        <taxon>Metazoa</taxon>
        <taxon>Chordata</taxon>
        <taxon>Craniata</taxon>
        <taxon>Vertebrata</taxon>
        <taxon>Euteleostomi</taxon>
        <taxon>Actinopterygii</taxon>
        <taxon>Neopterygii</taxon>
        <taxon>Teleostei</taxon>
        <taxon>Clupei</taxon>
        <taxon>Clupeiformes</taxon>
        <taxon>Denticipitoidei</taxon>
        <taxon>Denticipitidae</taxon>
        <taxon>Denticeps</taxon>
    </lineage>
</organism>
<reference evidence="9" key="3">
    <citation type="submission" date="2025-09" db="UniProtKB">
        <authorList>
            <consortium name="Ensembl"/>
        </authorList>
    </citation>
    <scope>IDENTIFICATION</scope>
</reference>
<dbReference type="PANTHER" id="PTHR19139">
    <property type="entry name" value="AQUAPORIN TRANSPORTER"/>
    <property type="match status" value="1"/>
</dbReference>
<reference evidence="9" key="2">
    <citation type="submission" date="2025-08" db="UniProtKB">
        <authorList>
            <consortium name="Ensembl"/>
        </authorList>
    </citation>
    <scope>IDENTIFICATION</scope>
</reference>
<dbReference type="GO" id="GO:0008519">
    <property type="term" value="F:ammonium channel activity"/>
    <property type="evidence" value="ECO:0007669"/>
    <property type="project" value="TreeGrafter"/>
</dbReference>
<proteinExistence type="inferred from homology"/>
<evidence type="ECO:0000313" key="10">
    <source>
        <dbReference type="Proteomes" id="UP000694580"/>
    </source>
</evidence>
<evidence type="ECO:0000313" key="9">
    <source>
        <dbReference type="Ensembl" id="ENSDCDP00010035530.1"/>
    </source>
</evidence>
<dbReference type="Ensembl" id="ENSDCDT00010044431.1">
    <property type="protein sequence ID" value="ENSDCDP00010035530.1"/>
    <property type="gene ID" value="ENSDCDG00010023000.1"/>
</dbReference>
<name>A0AAY4CQM4_9TELE</name>
<dbReference type="GO" id="GO:0015168">
    <property type="term" value="F:glycerol transmembrane transporter activity"/>
    <property type="evidence" value="ECO:0007669"/>
    <property type="project" value="TreeGrafter"/>
</dbReference>
<dbReference type="Pfam" id="PF00230">
    <property type="entry name" value="MIP"/>
    <property type="match status" value="1"/>
</dbReference>
<keyword evidence="10" id="KW-1185">Reference proteome</keyword>
<dbReference type="GeneTree" id="ENSGT00940000157015"/>
<evidence type="ECO:0000256" key="2">
    <source>
        <dbReference type="ARBA" id="ARBA00006175"/>
    </source>
</evidence>
<dbReference type="Gene3D" id="1.20.1080.10">
    <property type="entry name" value="Glycerol uptake facilitator protein"/>
    <property type="match status" value="2"/>
</dbReference>
<feature type="transmembrane region" description="Helical" evidence="8">
    <location>
        <begin position="57"/>
        <end position="78"/>
    </location>
</feature>
<sequence length="176" mass="18842">MGMINLIFISISSAIENKYNKHRNKEVIVALSLGHISSAHLNPAVTLGLLVSCQISVLRAMLYIIAQMLGAVVAGAVMCKLNGVTPAQGFGIELSNTFQLVLCVFATTDKRRTDVTGLAPLAIGLLMGLGHLAAVKAFSGVNLHIFLNLFKSIPPLLMCYQCRGSVFTEIATEKIL</sequence>